<dbReference type="EMBL" id="BAAAZO010000001">
    <property type="protein sequence ID" value="GAA3590766.1"/>
    <property type="molecule type" value="Genomic_DNA"/>
</dbReference>
<dbReference type="SMART" id="SM00448">
    <property type="entry name" value="REC"/>
    <property type="match status" value="1"/>
</dbReference>
<sequence>MARVLVVDDDPDTVRIVTFRLQSNGHRVIGTTSAKTALQAVTERGRPDVAILDVTMPEMSGMELLVHLRAMGGSDNLPAIFLSARVLDDEIAAGRAMGASYLTKPFIASALLRAIDEAIVPTFDSW</sequence>
<gene>
    <name evidence="4" type="ORF">GCM10022223_01600</name>
</gene>
<dbReference type="InterPro" id="IPR001789">
    <property type="entry name" value="Sig_transdc_resp-reg_receiver"/>
</dbReference>
<proteinExistence type="predicted"/>
<dbReference type="Proteomes" id="UP001501074">
    <property type="component" value="Unassembled WGS sequence"/>
</dbReference>
<dbReference type="PANTHER" id="PTHR44591:SF3">
    <property type="entry name" value="RESPONSE REGULATORY DOMAIN-CONTAINING PROTEIN"/>
    <property type="match status" value="1"/>
</dbReference>
<dbReference type="InterPro" id="IPR011006">
    <property type="entry name" value="CheY-like_superfamily"/>
</dbReference>
<dbReference type="InterPro" id="IPR050595">
    <property type="entry name" value="Bact_response_regulator"/>
</dbReference>
<comment type="caution">
    <text evidence="4">The sequence shown here is derived from an EMBL/GenBank/DDBJ whole genome shotgun (WGS) entry which is preliminary data.</text>
</comment>
<evidence type="ECO:0000313" key="4">
    <source>
        <dbReference type="EMBL" id="GAA3590766.1"/>
    </source>
</evidence>
<dbReference type="Pfam" id="PF00072">
    <property type="entry name" value="Response_reg"/>
    <property type="match status" value="1"/>
</dbReference>
<keyword evidence="1 2" id="KW-0597">Phosphoprotein</keyword>
<organism evidence="4 5">
    <name type="scientific">Kineosporia mesophila</name>
    <dbReference type="NCBI Taxonomy" id="566012"/>
    <lineage>
        <taxon>Bacteria</taxon>
        <taxon>Bacillati</taxon>
        <taxon>Actinomycetota</taxon>
        <taxon>Actinomycetes</taxon>
        <taxon>Kineosporiales</taxon>
        <taxon>Kineosporiaceae</taxon>
        <taxon>Kineosporia</taxon>
    </lineage>
</organism>
<reference evidence="5" key="1">
    <citation type="journal article" date="2019" name="Int. J. Syst. Evol. Microbiol.">
        <title>The Global Catalogue of Microorganisms (GCM) 10K type strain sequencing project: providing services to taxonomists for standard genome sequencing and annotation.</title>
        <authorList>
            <consortium name="The Broad Institute Genomics Platform"/>
            <consortium name="The Broad Institute Genome Sequencing Center for Infectious Disease"/>
            <person name="Wu L."/>
            <person name="Ma J."/>
        </authorList>
    </citation>
    <scope>NUCLEOTIDE SEQUENCE [LARGE SCALE GENOMIC DNA]</scope>
    <source>
        <strain evidence="5">JCM 16902</strain>
    </source>
</reference>
<keyword evidence="5" id="KW-1185">Reference proteome</keyword>
<dbReference type="CDD" id="cd17574">
    <property type="entry name" value="REC_OmpR"/>
    <property type="match status" value="1"/>
</dbReference>
<evidence type="ECO:0000256" key="2">
    <source>
        <dbReference type="PROSITE-ProRule" id="PRU00169"/>
    </source>
</evidence>
<dbReference type="SUPFAM" id="SSF52172">
    <property type="entry name" value="CheY-like"/>
    <property type="match status" value="1"/>
</dbReference>
<evidence type="ECO:0000256" key="1">
    <source>
        <dbReference type="ARBA" id="ARBA00022553"/>
    </source>
</evidence>
<accession>A0ABP6YTE6</accession>
<dbReference type="RefSeq" id="WP_231485439.1">
    <property type="nucleotide sequence ID" value="NZ_BAAAZO010000001.1"/>
</dbReference>
<dbReference type="Gene3D" id="3.40.50.2300">
    <property type="match status" value="1"/>
</dbReference>
<feature type="modified residue" description="4-aspartylphosphate" evidence="2">
    <location>
        <position position="53"/>
    </location>
</feature>
<name>A0ABP6YTE6_9ACTN</name>
<evidence type="ECO:0000313" key="5">
    <source>
        <dbReference type="Proteomes" id="UP001501074"/>
    </source>
</evidence>
<feature type="domain" description="Response regulatory" evidence="3">
    <location>
        <begin position="3"/>
        <end position="119"/>
    </location>
</feature>
<evidence type="ECO:0000259" key="3">
    <source>
        <dbReference type="PROSITE" id="PS50110"/>
    </source>
</evidence>
<dbReference type="PROSITE" id="PS50110">
    <property type="entry name" value="RESPONSE_REGULATORY"/>
    <property type="match status" value="1"/>
</dbReference>
<dbReference type="PANTHER" id="PTHR44591">
    <property type="entry name" value="STRESS RESPONSE REGULATOR PROTEIN 1"/>
    <property type="match status" value="1"/>
</dbReference>
<protein>
    <recommendedName>
        <fullName evidence="3">Response regulatory domain-containing protein</fullName>
    </recommendedName>
</protein>